<feature type="chain" id="PRO_5045560355" evidence="1">
    <location>
        <begin position="31"/>
        <end position="576"/>
    </location>
</feature>
<evidence type="ECO:0000313" key="3">
    <source>
        <dbReference type="Proteomes" id="UP001314796"/>
    </source>
</evidence>
<comment type="caution">
    <text evidence="2">The sequence shown here is derived from an EMBL/GenBank/DDBJ whole genome shotgun (WGS) entry which is preliminary data.</text>
</comment>
<gene>
    <name evidence="2" type="ORF">JOC73_002013</name>
</gene>
<reference evidence="2 3" key="1">
    <citation type="submission" date="2021-01" db="EMBL/GenBank/DDBJ databases">
        <title>Genomic Encyclopedia of Type Strains, Phase IV (KMG-IV): sequencing the most valuable type-strain genomes for metagenomic binning, comparative biology and taxonomic classification.</title>
        <authorList>
            <person name="Goeker M."/>
        </authorList>
    </citation>
    <scope>NUCLEOTIDE SEQUENCE [LARGE SCALE GENOMIC DNA]</scope>
    <source>
        <strain evidence="2 3">DSM 25890</strain>
    </source>
</reference>
<evidence type="ECO:0000313" key="2">
    <source>
        <dbReference type="EMBL" id="MBM7615443.1"/>
    </source>
</evidence>
<dbReference type="EMBL" id="JAFBEE010000012">
    <property type="protein sequence ID" value="MBM7615443.1"/>
    <property type="molecule type" value="Genomic_DNA"/>
</dbReference>
<dbReference type="RefSeq" id="WP_204402661.1">
    <property type="nucleotide sequence ID" value="NZ_JAFBEE010000012.1"/>
</dbReference>
<keyword evidence="1" id="KW-0732">Signal</keyword>
<sequence>MNKIKKKRMFNLLILSIVLSLVVLPNNVFANTNKTYSAFYLGEYGDYDAQRFVYHMDNLFYTRHSYKTTHNSSNRPTASDIINASNSAFLYLSGHGYSDTELTISNPIDGSTISSISAESNASMKDGSYYSTNEINTAKKDSYTTWSKWNTNLKWVFIAGCGQLNYGTQGRGNFYNNENTAQLWAKTMLGTNRVHGILGYYGSAPGDNNDSSIVNSFFNNATEISYYTGKPETILNSWKNANTSIVSITWASLVHRGNAGDYLPGFWTGLTANTTGAYTFDLYQKSGTSSAIPISLVSNDFSLASSSNQDLPTSIESEKTKFKLLNTYIPNNKSLKNLKVSPIDINRSAIAERLIGGTHDLRVERYDEEGNHIINNKNKEVKILKNGGLIFRDKSKSIEDAQKVSFNEEVAVEKAKQFLKVNGLLPRDAKVKDVYKVTRATMTSDREEFLEEEVMEYSVIFSHYYNGTEISSINGEGIIVEVGESGVNHLQFLWHDLEEFGESRNHINVEVALSKLKNQKNIKWNLPKEVAISNIELVYQSPDINDDNITNFKPAWKIEINNNIPILIDAVTGERL</sequence>
<dbReference type="Proteomes" id="UP001314796">
    <property type="component" value="Unassembled WGS sequence"/>
</dbReference>
<name>A0ABS2NR62_9FIRM</name>
<accession>A0ABS2NR62</accession>
<feature type="signal peptide" evidence="1">
    <location>
        <begin position="1"/>
        <end position="30"/>
    </location>
</feature>
<keyword evidence="3" id="KW-1185">Reference proteome</keyword>
<protein>
    <submittedName>
        <fullName evidence="2">Uncharacterized protein</fullName>
    </submittedName>
</protein>
<evidence type="ECO:0000256" key="1">
    <source>
        <dbReference type="SAM" id="SignalP"/>
    </source>
</evidence>
<proteinExistence type="predicted"/>
<organism evidence="2 3">
    <name type="scientific">Alkaliphilus hydrothermalis</name>
    <dbReference type="NCBI Taxonomy" id="1482730"/>
    <lineage>
        <taxon>Bacteria</taxon>
        <taxon>Bacillati</taxon>
        <taxon>Bacillota</taxon>
        <taxon>Clostridia</taxon>
        <taxon>Peptostreptococcales</taxon>
        <taxon>Natronincolaceae</taxon>
        <taxon>Alkaliphilus</taxon>
    </lineage>
</organism>